<protein>
    <submittedName>
        <fullName evidence="5">Extracellular solute-binding protein family 1</fullName>
    </submittedName>
</protein>
<sequence length="413" mass="46052">MRKKKIASMMVLLLLAVALGSLWAQPKTTLTVLWFNDANESDVFMATMADYQQDHPNVTIDMQVIPFKDYENKLRLMIAGGNPPDVARLASAHVPLFANSLEPLSGKPVFDELAKGYFASSLALGQDDNGRVMVMPTEATANGMIVNKTYFKNAGIDVDKLSQTWTWDQWVDAMKKVLKANPKAKYGITVDFSTHRFSTFLYEAGGRFLSSEGKSMNFNTPETLDALKFFKMLHDEALAPKSVWMGSENPQELFQSGLVACHVGGSWLINAYSRNIKDFEWGVVRMPSRKINSSVPGGKFVGTFKNSPNKKEALDLIAVFSDKAHNEQYCRDTFNLSARKDANITYASRSKDFAVFTEDLNLTPAYTADDWKSDVVAKLNSYAREQIVEGLLGKQTMEQTAANIQAKGNSYFK</sequence>
<comment type="similarity">
    <text evidence="1">Belongs to the bacterial solute-binding protein 1 family.</text>
</comment>
<dbReference type="GO" id="GO:0055052">
    <property type="term" value="C:ATP-binding cassette (ABC) transporter complex, substrate-binding subunit-containing"/>
    <property type="evidence" value="ECO:0007669"/>
    <property type="project" value="TreeGrafter"/>
</dbReference>
<dbReference type="SUPFAM" id="SSF53850">
    <property type="entry name" value="Periplasmic binding protein-like II"/>
    <property type="match status" value="1"/>
</dbReference>
<dbReference type="AlphaFoldDB" id="A0A3P3XS78"/>
<evidence type="ECO:0000256" key="3">
    <source>
        <dbReference type="ARBA" id="ARBA00022729"/>
    </source>
</evidence>
<feature type="chain" id="PRO_5018300616" evidence="4">
    <location>
        <begin position="25"/>
        <end position="413"/>
    </location>
</feature>
<dbReference type="PANTHER" id="PTHR30061">
    <property type="entry name" value="MALTOSE-BINDING PERIPLASMIC PROTEIN"/>
    <property type="match status" value="1"/>
</dbReference>
<evidence type="ECO:0000256" key="1">
    <source>
        <dbReference type="ARBA" id="ARBA00008520"/>
    </source>
</evidence>
<dbReference type="Gene3D" id="3.40.190.10">
    <property type="entry name" value="Periplasmic binding protein-like II"/>
    <property type="match status" value="1"/>
</dbReference>
<dbReference type="GO" id="GO:1901982">
    <property type="term" value="F:maltose binding"/>
    <property type="evidence" value="ECO:0007669"/>
    <property type="project" value="TreeGrafter"/>
</dbReference>
<dbReference type="GO" id="GO:0015768">
    <property type="term" value="P:maltose transport"/>
    <property type="evidence" value="ECO:0007669"/>
    <property type="project" value="TreeGrafter"/>
</dbReference>
<dbReference type="GO" id="GO:0042956">
    <property type="term" value="P:maltodextrin transmembrane transport"/>
    <property type="evidence" value="ECO:0007669"/>
    <property type="project" value="TreeGrafter"/>
</dbReference>
<accession>A0A3P3XS78</accession>
<reference evidence="5" key="1">
    <citation type="submission" date="2017-02" db="EMBL/GenBank/DDBJ databases">
        <authorList>
            <person name="Regsiter A."/>
            <person name="William W."/>
        </authorList>
    </citation>
    <scope>NUCLEOTIDE SEQUENCE</scope>
    <source>
        <strain evidence="5">BdmA 4</strain>
    </source>
</reference>
<dbReference type="PANTHER" id="PTHR30061:SF50">
    <property type="entry name" value="MALTOSE_MALTODEXTRIN-BINDING PERIPLASMIC PROTEIN"/>
    <property type="match status" value="1"/>
</dbReference>
<gene>
    <name evidence="5" type="ORF">SPIRO4BDMA_50642</name>
</gene>
<dbReference type="Pfam" id="PF01547">
    <property type="entry name" value="SBP_bac_1"/>
    <property type="match status" value="1"/>
</dbReference>
<keyword evidence="2" id="KW-0813">Transport</keyword>
<dbReference type="EMBL" id="FWDO01000005">
    <property type="protein sequence ID" value="SLM19127.1"/>
    <property type="molecule type" value="Genomic_DNA"/>
</dbReference>
<proteinExistence type="inferred from homology"/>
<evidence type="ECO:0000256" key="4">
    <source>
        <dbReference type="SAM" id="SignalP"/>
    </source>
</evidence>
<dbReference type="InterPro" id="IPR006059">
    <property type="entry name" value="SBP"/>
</dbReference>
<evidence type="ECO:0000256" key="2">
    <source>
        <dbReference type="ARBA" id="ARBA00022448"/>
    </source>
</evidence>
<organism evidence="5">
    <name type="scientific">uncultured spirochete</name>
    <dbReference type="NCBI Taxonomy" id="156406"/>
    <lineage>
        <taxon>Bacteria</taxon>
        <taxon>Pseudomonadati</taxon>
        <taxon>Spirochaetota</taxon>
        <taxon>Spirochaetia</taxon>
        <taxon>Spirochaetales</taxon>
        <taxon>environmental samples</taxon>
    </lineage>
</organism>
<dbReference type="CDD" id="cd13585">
    <property type="entry name" value="PBP2_TMBP_like"/>
    <property type="match status" value="1"/>
</dbReference>
<feature type="signal peptide" evidence="4">
    <location>
        <begin position="1"/>
        <end position="24"/>
    </location>
</feature>
<keyword evidence="3 4" id="KW-0732">Signal</keyword>
<name>A0A3P3XS78_9SPIR</name>
<evidence type="ECO:0000313" key="5">
    <source>
        <dbReference type="EMBL" id="SLM19127.1"/>
    </source>
</evidence>